<evidence type="ECO:0000313" key="3">
    <source>
        <dbReference type="EMBL" id="KAK3932531.1"/>
    </source>
</evidence>
<reference evidence="3" key="1">
    <citation type="submission" date="2021-07" db="EMBL/GenBank/DDBJ databases">
        <authorList>
            <person name="Catto M.A."/>
            <person name="Jacobson A."/>
            <person name="Kennedy G."/>
            <person name="Labadie P."/>
            <person name="Hunt B.G."/>
            <person name="Srinivasan R."/>
        </authorList>
    </citation>
    <scope>NUCLEOTIDE SEQUENCE</scope>
    <source>
        <strain evidence="3">PL_HMW_Pooled</strain>
        <tissue evidence="3">Head</tissue>
    </source>
</reference>
<evidence type="ECO:0000256" key="1">
    <source>
        <dbReference type="SAM" id="MobiDB-lite"/>
    </source>
</evidence>
<dbReference type="Proteomes" id="UP001219518">
    <property type="component" value="Unassembled WGS sequence"/>
</dbReference>
<dbReference type="InterPro" id="IPR012337">
    <property type="entry name" value="RNaseH-like_sf"/>
</dbReference>
<dbReference type="InterPro" id="IPR006580">
    <property type="entry name" value="Znf_TTF"/>
</dbReference>
<feature type="compositionally biased region" description="Acidic residues" evidence="1">
    <location>
        <begin position="917"/>
        <end position="934"/>
    </location>
</feature>
<feature type="compositionally biased region" description="Acidic residues" evidence="1">
    <location>
        <begin position="116"/>
        <end position="126"/>
    </location>
</feature>
<dbReference type="SUPFAM" id="SSF53098">
    <property type="entry name" value="Ribonuclease H-like"/>
    <property type="match status" value="1"/>
</dbReference>
<feature type="compositionally biased region" description="Low complexity" evidence="1">
    <location>
        <begin position="53"/>
        <end position="67"/>
    </location>
</feature>
<feature type="region of interest" description="Disordered" evidence="1">
    <location>
        <begin position="39"/>
        <end position="157"/>
    </location>
</feature>
<protein>
    <submittedName>
        <fullName evidence="3">Zinc finger MYM-type protein 1</fullName>
    </submittedName>
</protein>
<dbReference type="PANTHER" id="PTHR45749:SF37">
    <property type="entry name" value="OS05G0311600 PROTEIN"/>
    <property type="match status" value="1"/>
</dbReference>
<accession>A0AAE1I3Y7</accession>
<feature type="region of interest" description="Disordered" evidence="1">
    <location>
        <begin position="1"/>
        <end position="21"/>
    </location>
</feature>
<sequence length="1052" mass="117360">MRAKKPCRVCKATRGNKSGRDWKAHLAKCLEKVTAPAGVQSIRKFVSPPPPTTATASPSPSTSTGDGTSRERTQNTCDGAGAGASTSGAEDNPGVFSVSLKSQGVEQESFCPANDLDSESSEDDAVYEIPVEVLLSSEDGMATADKDDRSSLTSMSALSPCSTFVSDADASIVGDNSSVASPPSPSPSLLSPTPTPTDYEQGGERRISDIADLISDDSDHAMEVETEAGPAFDPSDPSSFSSIQSFSQTMVDVIVGKGPNQPNASDLKHKKFPERSLAGRTRSFQPAWYYQKLSDGSQQKRDWLSYSETTDKIYCVHCILFGKTGDKAKHPAFVKDGFQAWHRATETIIRHETSVAHVEAAVKAGLRKITLPINATLEQQRQTVKAQNREVVHQLIDITLYLAQHCLAFRGHRQGAQEKIRGNFLDLVSLLGKYSPAMAAYLQKLQSSKIKKPRNFLSWRRQNQYIHALAEFIKKTVKQELQSAHFISVSLDETLDTSRKEQCSCIMRYVCSKTGTVVERLVGLKATASTTGESLFQVLKSIFEELGVDWTEYLVGQSYDGASNMRGAYHGVQELVRQKAECAVYVWCWAHRLNLAVRDSVAKCLEAAVLFKNMKELYNLINGSKNNVALYEDFYRKHYPGKQMRRLQRIDTTRWMAHSFALTTVLEAFEALVDTLDDIRKNGSGDSKATANGLYKYLLSEKFVLSALCFDSIFDEIGPLSAALQGEDIDLMCAISHVEKVLAKLKSMRSDEGFDSLRDKTNSFIEKRSELFTFKLLPITRTKRTTKRYGEKADDEPIEDRFLKVKVELYFFSLDLISSLISDRFNDRAKGLYKDLALFTSHRISEMRQNPLSLPEDAFKAFCAIYEKFVKADDLRREYLQFIECFPAYEKALELPSRLHAEADWLDVHVVEEIGDEDKDDIHDNDDSEADDVPQETHHETSALPPASADVSTHSSSMGRILKVTHCTGLKKIFPALYIALRIAVTLPVSSASTERSFSKLKIIKNRLRSTMAQERLEDLMIIACENDIEIDSTEVIEIISLVSNYMRDQLF</sequence>
<dbReference type="SMART" id="SM00597">
    <property type="entry name" value="ZnF_TTF"/>
    <property type="match status" value="1"/>
</dbReference>
<dbReference type="InterPro" id="IPR008906">
    <property type="entry name" value="HATC_C_dom"/>
</dbReference>
<keyword evidence="4" id="KW-1185">Reference proteome</keyword>
<organism evidence="3 4">
    <name type="scientific">Frankliniella fusca</name>
    <dbReference type="NCBI Taxonomy" id="407009"/>
    <lineage>
        <taxon>Eukaryota</taxon>
        <taxon>Metazoa</taxon>
        <taxon>Ecdysozoa</taxon>
        <taxon>Arthropoda</taxon>
        <taxon>Hexapoda</taxon>
        <taxon>Insecta</taxon>
        <taxon>Pterygota</taxon>
        <taxon>Neoptera</taxon>
        <taxon>Paraneoptera</taxon>
        <taxon>Thysanoptera</taxon>
        <taxon>Terebrantia</taxon>
        <taxon>Thripoidea</taxon>
        <taxon>Thripidae</taxon>
        <taxon>Frankliniella</taxon>
    </lineage>
</organism>
<feature type="region of interest" description="Disordered" evidence="1">
    <location>
        <begin position="917"/>
        <end position="952"/>
    </location>
</feature>
<comment type="caution">
    <text evidence="3">The sequence shown here is derived from an EMBL/GenBank/DDBJ whole genome shotgun (WGS) entry which is preliminary data.</text>
</comment>
<dbReference type="EMBL" id="JAHWGI010001437">
    <property type="protein sequence ID" value="KAK3932531.1"/>
    <property type="molecule type" value="Genomic_DNA"/>
</dbReference>
<dbReference type="AlphaFoldDB" id="A0AAE1I3Y7"/>
<evidence type="ECO:0000313" key="4">
    <source>
        <dbReference type="Proteomes" id="UP001219518"/>
    </source>
</evidence>
<feature type="region of interest" description="Disordered" evidence="1">
    <location>
        <begin position="173"/>
        <end position="202"/>
    </location>
</feature>
<dbReference type="Pfam" id="PF14291">
    <property type="entry name" value="DUF4371"/>
    <property type="match status" value="1"/>
</dbReference>
<dbReference type="InterPro" id="IPR025398">
    <property type="entry name" value="DUF4371"/>
</dbReference>
<evidence type="ECO:0000259" key="2">
    <source>
        <dbReference type="SMART" id="SM00597"/>
    </source>
</evidence>
<dbReference type="Pfam" id="PF05699">
    <property type="entry name" value="Dimer_Tnp_hAT"/>
    <property type="match status" value="1"/>
</dbReference>
<dbReference type="PANTHER" id="PTHR45749">
    <property type="match status" value="1"/>
</dbReference>
<reference evidence="3" key="2">
    <citation type="journal article" date="2023" name="BMC Genomics">
        <title>Pest status, molecular evolution, and epigenetic factors derived from the genome assembly of Frankliniella fusca, a thysanopteran phytovirus vector.</title>
        <authorList>
            <person name="Catto M.A."/>
            <person name="Labadie P.E."/>
            <person name="Jacobson A.L."/>
            <person name="Kennedy G.G."/>
            <person name="Srinivasan R."/>
            <person name="Hunt B.G."/>
        </authorList>
    </citation>
    <scope>NUCLEOTIDE SEQUENCE</scope>
    <source>
        <strain evidence="3">PL_HMW_Pooled</strain>
    </source>
</reference>
<dbReference type="GO" id="GO:0046983">
    <property type="term" value="F:protein dimerization activity"/>
    <property type="evidence" value="ECO:0007669"/>
    <property type="project" value="InterPro"/>
</dbReference>
<proteinExistence type="predicted"/>
<name>A0AAE1I3Y7_9NEOP</name>
<gene>
    <name evidence="3" type="ORF">KUF71_012990</name>
</gene>
<feature type="domain" description="TTF-type" evidence="2">
    <location>
        <begin position="280"/>
        <end position="390"/>
    </location>
</feature>